<evidence type="ECO:0000256" key="2">
    <source>
        <dbReference type="ARBA" id="ARBA00006175"/>
    </source>
</evidence>
<keyword evidence="4 8" id="KW-1133">Transmembrane helix</keyword>
<keyword evidence="6" id="KW-0813">Transport</keyword>
<name>A0A6P8H130_ACTTE</name>
<dbReference type="GO" id="GO:0015250">
    <property type="term" value="F:water channel activity"/>
    <property type="evidence" value="ECO:0007669"/>
    <property type="project" value="TreeGrafter"/>
</dbReference>
<comment type="subcellular location">
    <subcellularLocation>
        <location evidence="1">Membrane</location>
        <topology evidence="1">Multi-pass membrane protein</topology>
    </subcellularLocation>
</comment>
<feature type="transmembrane region" description="Helical" evidence="8">
    <location>
        <begin position="83"/>
        <end position="107"/>
    </location>
</feature>
<dbReference type="KEGG" id="aten:116287562"/>
<keyword evidence="5 8" id="KW-0472">Membrane</keyword>
<feature type="transmembrane region" description="Helical" evidence="8">
    <location>
        <begin position="200"/>
        <end position="221"/>
    </location>
</feature>
<evidence type="ECO:0000256" key="3">
    <source>
        <dbReference type="ARBA" id="ARBA00022692"/>
    </source>
</evidence>
<dbReference type="OrthoDB" id="3222at2759"/>
<dbReference type="AlphaFoldDB" id="A0A6P8H130"/>
<dbReference type="SUPFAM" id="SSF81338">
    <property type="entry name" value="Aquaporin-like"/>
    <property type="match status" value="1"/>
</dbReference>
<organism evidence="9 10">
    <name type="scientific">Actinia tenebrosa</name>
    <name type="common">Australian red waratah sea anemone</name>
    <dbReference type="NCBI Taxonomy" id="6105"/>
    <lineage>
        <taxon>Eukaryota</taxon>
        <taxon>Metazoa</taxon>
        <taxon>Cnidaria</taxon>
        <taxon>Anthozoa</taxon>
        <taxon>Hexacorallia</taxon>
        <taxon>Actiniaria</taxon>
        <taxon>Actiniidae</taxon>
        <taxon>Actinia</taxon>
    </lineage>
</organism>
<dbReference type="InParanoid" id="A0A6P8H130"/>
<comment type="similarity">
    <text evidence="2 6">Belongs to the MIP/aquaporin (TC 1.A.8) family.</text>
</comment>
<evidence type="ECO:0000256" key="4">
    <source>
        <dbReference type="ARBA" id="ARBA00022989"/>
    </source>
</evidence>
<dbReference type="PANTHER" id="PTHR19139">
    <property type="entry name" value="AQUAPORIN TRANSPORTER"/>
    <property type="match status" value="1"/>
</dbReference>
<evidence type="ECO:0000256" key="5">
    <source>
        <dbReference type="ARBA" id="ARBA00023136"/>
    </source>
</evidence>
<dbReference type="GO" id="GO:0005886">
    <property type="term" value="C:plasma membrane"/>
    <property type="evidence" value="ECO:0007669"/>
    <property type="project" value="TreeGrafter"/>
</dbReference>
<feature type="transmembrane region" description="Helical" evidence="8">
    <location>
        <begin position="42"/>
        <end position="62"/>
    </location>
</feature>
<evidence type="ECO:0000256" key="1">
    <source>
        <dbReference type="ARBA" id="ARBA00004141"/>
    </source>
</evidence>
<feature type="transmembrane region" description="Helical" evidence="8">
    <location>
        <begin position="12"/>
        <end position="30"/>
    </location>
</feature>
<accession>A0A6P8H130</accession>
<evidence type="ECO:0000313" key="9">
    <source>
        <dbReference type="Proteomes" id="UP000515163"/>
    </source>
</evidence>
<dbReference type="PRINTS" id="PR00783">
    <property type="entry name" value="MINTRINSICP"/>
</dbReference>
<keyword evidence="9" id="KW-1185">Reference proteome</keyword>
<keyword evidence="3 6" id="KW-0812">Transmembrane</keyword>
<feature type="transmembrane region" description="Helical" evidence="8">
    <location>
        <begin position="127"/>
        <end position="149"/>
    </location>
</feature>
<dbReference type="PANTHER" id="PTHR19139:SF199">
    <property type="entry name" value="MIP17260P"/>
    <property type="match status" value="1"/>
</dbReference>
<dbReference type="InterPro" id="IPR000425">
    <property type="entry name" value="MIP"/>
</dbReference>
<dbReference type="InterPro" id="IPR023271">
    <property type="entry name" value="Aquaporin-like"/>
</dbReference>
<dbReference type="Gene3D" id="1.20.1080.10">
    <property type="entry name" value="Glycerol uptake facilitator protein"/>
    <property type="match status" value="1"/>
</dbReference>
<sequence>MESFRTIQNCCISEFLGTMLFVFCGTASTLRFDTETPPSKESIGFAFGLSFAVLLNLTASWSCGYFNTAVTIARMIRRRISPLFGLCCIAVQFVGGILGSGLLYLLSPDNIQKSDLGATRLGVHVPLYTGVCVELIMTFLLVITVLLCADGSRKMSDSETALWSGLVYVGCHLASFHITGCGMNPARSLGPAVISGVWELHWVYWVGPILGSILACLLHYLATNFPVITDEDMAVKGEGIDLDMDLEVVSDKIVIDNDDDHLSDKNMPSPILPDSPRLDQVPTEMKTYM</sequence>
<dbReference type="Pfam" id="PF00230">
    <property type="entry name" value="MIP"/>
    <property type="match status" value="1"/>
</dbReference>
<feature type="transmembrane region" description="Helical" evidence="8">
    <location>
        <begin position="161"/>
        <end position="180"/>
    </location>
</feature>
<gene>
    <name evidence="10" type="primary">LOC116287562</name>
</gene>
<evidence type="ECO:0000313" key="10">
    <source>
        <dbReference type="RefSeq" id="XP_031550109.1"/>
    </source>
</evidence>
<evidence type="ECO:0000256" key="8">
    <source>
        <dbReference type="SAM" id="Phobius"/>
    </source>
</evidence>
<dbReference type="InterPro" id="IPR034294">
    <property type="entry name" value="Aquaporin_transptr"/>
</dbReference>
<evidence type="ECO:0000256" key="6">
    <source>
        <dbReference type="RuleBase" id="RU000477"/>
    </source>
</evidence>
<reference evidence="10" key="1">
    <citation type="submission" date="2025-08" db="UniProtKB">
        <authorList>
            <consortium name="RefSeq"/>
        </authorList>
    </citation>
    <scope>IDENTIFICATION</scope>
    <source>
        <tissue evidence="10">Tentacle</tissue>
    </source>
</reference>
<dbReference type="Proteomes" id="UP000515163">
    <property type="component" value="Unplaced"/>
</dbReference>
<proteinExistence type="inferred from homology"/>
<dbReference type="RefSeq" id="XP_031550109.1">
    <property type="nucleotide sequence ID" value="XM_031694249.1"/>
</dbReference>
<protein>
    <submittedName>
        <fullName evidence="10">Aquaporin-5-like</fullName>
    </submittedName>
</protein>
<evidence type="ECO:0000256" key="7">
    <source>
        <dbReference type="SAM" id="MobiDB-lite"/>
    </source>
</evidence>
<dbReference type="GeneID" id="116287562"/>
<feature type="region of interest" description="Disordered" evidence="7">
    <location>
        <begin position="260"/>
        <end position="289"/>
    </location>
</feature>